<dbReference type="GO" id="GO:0003756">
    <property type="term" value="F:protein disulfide isomerase activity"/>
    <property type="evidence" value="ECO:0007669"/>
    <property type="project" value="TreeGrafter"/>
</dbReference>
<feature type="domain" description="Thioredoxin" evidence="5">
    <location>
        <begin position="12"/>
        <end position="145"/>
    </location>
</feature>
<reference evidence="6 7" key="1">
    <citation type="submission" date="2016-03" db="EMBL/GenBank/DDBJ databases">
        <authorList>
            <person name="Devillers H."/>
        </authorList>
    </citation>
    <scope>NUCLEOTIDE SEQUENCE [LARGE SCALE GENOMIC DNA]</scope>
    <source>
        <strain evidence="6">CBS 11717</strain>
    </source>
</reference>
<dbReference type="AlphaFoldDB" id="A0A1G4JLF6"/>
<feature type="chain" id="PRO_5009236092" evidence="4">
    <location>
        <begin position="25"/>
        <end position="697"/>
    </location>
</feature>
<evidence type="ECO:0000313" key="7">
    <source>
        <dbReference type="Proteomes" id="UP000191024"/>
    </source>
</evidence>
<keyword evidence="3" id="KW-1133">Transmembrane helix</keyword>
<dbReference type="InterPro" id="IPR036249">
    <property type="entry name" value="Thioredoxin-like_sf"/>
</dbReference>
<dbReference type="EMBL" id="LT598465">
    <property type="protein sequence ID" value="SCU91337.1"/>
    <property type="molecule type" value="Genomic_DNA"/>
</dbReference>
<protein>
    <submittedName>
        <fullName evidence="6">LAMI_0E05490g1_1</fullName>
    </submittedName>
</protein>
<proteinExistence type="inferred from homology"/>
<keyword evidence="3" id="KW-0472">Membrane</keyword>
<evidence type="ECO:0000313" key="6">
    <source>
        <dbReference type="EMBL" id="SCU91337.1"/>
    </source>
</evidence>
<feature type="signal peptide" evidence="4">
    <location>
        <begin position="1"/>
        <end position="24"/>
    </location>
</feature>
<dbReference type="PROSITE" id="PS51352">
    <property type="entry name" value="THIOREDOXIN_2"/>
    <property type="match status" value="1"/>
</dbReference>
<evidence type="ECO:0000259" key="5">
    <source>
        <dbReference type="PROSITE" id="PS51352"/>
    </source>
</evidence>
<organism evidence="6 7">
    <name type="scientific">Lachancea mirantina</name>
    <dbReference type="NCBI Taxonomy" id="1230905"/>
    <lineage>
        <taxon>Eukaryota</taxon>
        <taxon>Fungi</taxon>
        <taxon>Dikarya</taxon>
        <taxon>Ascomycota</taxon>
        <taxon>Saccharomycotina</taxon>
        <taxon>Saccharomycetes</taxon>
        <taxon>Saccharomycetales</taxon>
        <taxon>Saccharomycetaceae</taxon>
        <taxon>Lachancea</taxon>
    </lineage>
</organism>
<dbReference type="GO" id="GO:0006457">
    <property type="term" value="P:protein folding"/>
    <property type="evidence" value="ECO:0007669"/>
    <property type="project" value="TreeGrafter"/>
</dbReference>
<dbReference type="InterPro" id="IPR051063">
    <property type="entry name" value="PDI"/>
</dbReference>
<comment type="similarity">
    <text evidence="1">Belongs to the protein disulfide isomerase family.</text>
</comment>
<evidence type="ECO:0000256" key="2">
    <source>
        <dbReference type="ARBA" id="ARBA00022729"/>
    </source>
</evidence>
<keyword evidence="2 4" id="KW-0732">Signal</keyword>
<dbReference type="CDD" id="cd02961">
    <property type="entry name" value="PDI_a_family"/>
    <property type="match status" value="1"/>
</dbReference>
<gene>
    <name evidence="6" type="ORF">LAMI_0E05490G</name>
</gene>
<feature type="transmembrane region" description="Helical" evidence="3">
    <location>
        <begin position="639"/>
        <end position="662"/>
    </location>
</feature>
<evidence type="ECO:0000256" key="1">
    <source>
        <dbReference type="ARBA" id="ARBA00006347"/>
    </source>
</evidence>
<accession>A0A1G4JLF6</accession>
<dbReference type="Proteomes" id="UP000191024">
    <property type="component" value="Chromosome E"/>
</dbReference>
<name>A0A1G4JLF6_9SACH</name>
<dbReference type="STRING" id="1230905.A0A1G4JLF6"/>
<dbReference type="InterPro" id="IPR013766">
    <property type="entry name" value="Thioredoxin_domain"/>
</dbReference>
<keyword evidence="3" id="KW-0812">Transmembrane</keyword>
<keyword evidence="7" id="KW-1185">Reference proteome</keyword>
<dbReference type="GO" id="GO:0005783">
    <property type="term" value="C:endoplasmic reticulum"/>
    <property type="evidence" value="ECO:0007669"/>
    <property type="project" value="TreeGrafter"/>
</dbReference>
<dbReference type="Pfam" id="PF00085">
    <property type="entry name" value="Thioredoxin"/>
    <property type="match status" value="1"/>
</dbReference>
<evidence type="ECO:0000256" key="4">
    <source>
        <dbReference type="SAM" id="SignalP"/>
    </source>
</evidence>
<dbReference type="SUPFAM" id="SSF52833">
    <property type="entry name" value="Thioredoxin-like"/>
    <property type="match status" value="1"/>
</dbReference>
<sequence length="697" mass="79936">MLHAFRAFILVWGLVWFLPQRVFADALNSPEEMPLPDPLTIQNFKKHTSSGLHIVEFYSPYCHHCKLFAPVWEETWRSFQEEGPELNMTMVQVDCVQSGDLCAEEKIPAYPQIRLYGPGGFIKEYPDNLKRTKEGILKFARTEAGNAENKDASMLQSRSKLLGESSVTELLKGNGKRPYAISFWPTEDLDDVNDAKAQFEICNSCPNFQRTWTVLSNKLKIEGFGVGHVNCVRDARLCEELGYGNLVKITNHRGDRAPAVLMILPQSTGNNIIFYEGVRTDVAAYEDFFSRSYSNAIVPDISASTLADETRKPLLASNIRGSNEPKTFIVFNYNPKDVVPEDFEILKLFSGPLSKMPNTYLYKSTDDLMFLARTNYELMFDEIKSDDSKAIQEPDTDLFISNSLTSSPTFFMFKEQNLIPNVFHGYSTTEMRNIDYILDWIGIDIFPLINELTPENFQGHLKHDPQIFKVMTIQLINMSSDEEVSKSAQYLRNNMLTAYDLEIERGKYLRSRVLETRSKKEKEVNDMKEKQVSTEKIVKKLRSEIFHDYGFKALFTYLDISEFPNFISQAGLIDAKRSYKSGDVLVIDKENSVFYDRDQHDEILTSQSSIKLKDAISSVLFPELHQTSPMRGKRLRGRWPFYLVGSFPKSSLFLAGAAILLLKLIKPLRFYKHLKIERRYRNKRDVVGILGKGKAKD</sequence>
<dbReference type="OrthoDB" id="72053at2759"/>
<dbReference type="Gene3D" id="3.40.30.10">
    <property type="entry name" value="Glutaredoxin"/>
    <property type="match status" value="1"/>
</dbReference>
<dbReference type="PANTHER" id="PTHR45672">
    <property type="entry name" value="PROTEIN DISULFIDE-ISOMERASE C17H9.14C-RELATED"/>
    <property type="match status" value="1"/>
</dbReference>
<evidence type="ECO:0000256" key="3">
    <source>
        <dbReference type="SAM" id="Phobius"/>
    </source>
</evidence>
<dbReference type="PANTHER" id="PTHR45672:SF3">
    <property type="entry name" value="THIOREDOXIN DOMAIN-CONTAINING PROTEIN 5"/>
    <property type="match status" value="1"/>
</dbReference>